<proteinExistence type="inferred from homology"/>
<sequence>MKAVSEQQRAPGRRGAVPASLSRLPFSRNRGEVFSVLRFASALNVFCLFLSLLASSPLPTPPAARSSGSRAASHSALPWSLSAPLLGAEASSGPPNFPSDEEGELSKLLAGLEALKTEGEVNGTAPADPPAKDAATAPATPDAAGDSQQEGKDCCKGKTVRDDSGSEGAVAAGGTGSKDSPSDAGVDAAARGRKRRRLQRALRRKEGCCGGEKGGEQSKGEEKEEGCCGAKNRAKVAAEAAGGGGCCGGGGKDASVAGAAGAKSMKAKACCTGEMQEEQGDAAGGHVAAKGHKSSCCGVMPMSFQNSYHTVILFHSWETLEKWQYVLSILACIVLGMISVILKVVRLRVEFVLVQRDRAAEDRAASEGAAKGSSLPSASVRHRLCMGFPIKQNAYRMVEAFIIYGYDYLLMLIVMTYNVGLFFAVTGGLALGFFFFGHMLRLKAEDGGHELDGEGGGHRRQGMSEDYRGDPCCCGT</sequence>
<gene>
    <name evidence="7" type="ORF">BESB_001540</name>
</gene>
<dbReference type="Pfam" id="PF04145">
    <property type="entry name" value="Ctr"/>
    <property type="match status" value="1"/>
</dbReference>
<dbReference type="KEGG" id="bbes:BESB_001540"/>
<protein>
    <recommendedName>
        <fullName evidence="5">Copper transport protein</fullName>
    </recommendedName>
</protein>
<keyword evidence="5" id="KW-0186">Copper</keyword>
<feature type="region of interest" description="Disordered" evidence="6">
    <location>
        <begin position="452"/>
        <end position="476"/>
    </location>
</feature>
<feature type="transmembrane region" description="Helical" evidence="5">
    <location>
        <begin position="33"/>
        <end position="54"/>
    </location>
</feature>
<dbReference type="GO" id="GO:0005375">
    <property type="term" value="F:copper ion transmembrane transporter activity"/>
    <property type="evidence" value="ECO:0007669"/>
    <property type="project" value="UniProtKB-UniRule"/>
</dbReference>
<feature type="compositionally biased region" description="Basic and acidic residues" evidence="6">
    <location>
        <begin position="149"/>
        <end position="164"/>
    </location>
</feature>
<keyword evidence="5" id="KW-0813">Transport</keyword>
<evidence type="ECO:0000256" key="5">
    <source>
        <dbReference type="RuleBase" id="RU367022"/>
    </source>
</evidence>
<evidence type="ECO:0000256" key="3">
    <source>
        <dbReference type="ARBA" id="ARBA00022989"/>
    </source>
</evidence>
<name>A0A2A9MPP9_BESBE</name>
<evidence type="ECO:0000256" key="2">
    <source>
        <dbReference type="ARBA" id="ARBA00022692"/>
    </source>
</evidence>
<comment type="subcellular location">
    <subcellularLocation>
        <location evidence="1 5">Membrane</location>
        <topology evidence="1 5">Multi-pass membrane protein</topology>
    </subcellularLocation>
</comment>
<dbReference type="GeneID" id="40305217"/>
<feature type="compositionally biased region" description="Basic and acidic residues" evidence="6">
    <location>
        <begin position="452"/>
        <end position="469"/>
    </location>
</feature>
<keyword evidence="2 5" id="KW-0812">Transmembrane</keyword>
<feature type="transmembrane region" description="Helical" evidence="5">
    <location>
        <begin position="323"/>
        <end position="345"/>
    </location>
</feature>
<keyword evidence="3 5" id="KW-1133">Transmembrane helix</keyword>
<keyword evidence="8" id="KW-1185">Reference proteome</keyword>
<keyword evidence="4 5" id="KW-0472">Membrane</keyword>
<dbReference type="STRING" id="94643.A0A2A9MPP9"/>
<comment type="similarity">
    <text evidence="5">Belongs to the copper transporter (Ctr) (TC 1.A.56) family. SLC31A subfamily.</text>
</comment>
<accession>A0A2A9MPP9</accession>
<dbReference type="RefSeq" id="XP_029221821.1">
    <property type="nucleotide sequence ID" value="XM_029358909.1"/>
</dbReference>
<dbReference type="VEuPathDB" id="ToxoDB:BESB_001540"/>
<feature type="region of interest" description="Disordered" evidence="6">
    <location>
        <begin position="120"/>
        <end position="197"/>
    </location>
</feature>
<dbReference type="InterPro" id="IPR007274">
    <property type="entry name" value="Cop_transporter"/>
</dbReference>
<dbReference type="EMBL" id="NWUJ01000001">
    <property type="protein sequence ID" value="PFH37812.1"/>
    <property type="molecule type" value="Genomic_DNA"/>
</dbReference>
<reference evidence="7 8" key="1">
    <citation type="submission" date="2017-09" db="EMBL/GenBank/DDBJ databases">
        <title>Genome sequencing of Besnoitia besnoiti strain Bb-Ger1.</title>
        <authorList>
            <person name="Schares G."/>
            <person name="Venepally P."/>
            <person name="Lorenzi H.A."/>
        </authorList>
    </citation>
    <scope>NUCLEOTIDE SEQUENCE [LARGE SCALE GENOMIC DNA]</scope>
    <source>
        <strain evidence="7 8">Bb-Ger1</strain>
    </source>
</reference>
<dbReference type="AlphaFoldDB" id="A0A2A9MPP9"/>
<dbReference type="PANTHER" id="PTHR12483">
    <property type="entry name" value="SOLUTE CARRIER FAMILY 31 COPPER TRANSPORTERS"/>
    <property type="match status" value="1"/>
</dbReference>
<feature type="compositionally biased region" description="Low complexity" evidence="6">
    <location>
        <begin position="132"/>
        <end position="144"/>
    </location>
</feature>
<dbReference type="PANTHER" id="PTHR12483:SF27">
    <property type="entry name" value="COPPER TRANSPORT PROTEIN CTR1"/>
    <property type="match status" value="1"/>
</dbReference>
<evidence type="ECO:0000256" key="6">
    <source>
        <dbReference type="SAM" id="MobiDB-lite"/>
    </source>
</evidence>
<evidence type="ECO:0000256" key="4">
    <source>
        <dbReference type="ARBA" id="ARBA00023136"/>
    </source>
</evidence>
<keyword evidence="5" id="KW-0406">Ion transport</keyword>
<evidence type="ECO:0000313" key="7">
    <source>
        <dbReference type="EMBL" id="PFH37812.1"/>
    </source>
</evidence>
<keyword evidence="5" id="KW-0187">Copper transport</keyword>
<dbReference type="GO" id="GO:0005886">
    <property type="term" value="C:plasma membrane"/>
    <property type="evidence" value="ECO:0007669"/>
    <property type="project" value="TreeGrafter"/>
</dbReference>
<evidence type="ECO:0000313" key="8">
    <source>
        <dbReference type="Proteomes" id="UP000224006"/>
    </source>
</evidence>
<dbReference type="OrthoDB" id="161814at2759"/>
<organism evidence="7 8">
    <name type="scientific">Besnoitia besnoiti</name>
    <name type="common">Apicomplexan protozoan</name>
    <dbReference type="NCBI Taxonomy" id="94643"/>
    <lineage>
        <taxon>Eukaryota</taxon>
        <taxon>Sar</taxon>
        <taxon>Alveolata</taxon>
        <taxon>Apicomplexa</taxon>
        <taxon>Conoidasida</taxon>
        <taxon>Coccidia</taxon>
        <taxon>Eucoccidiorida</taxon>
        <taxon>Eimeriorina</taxon>
        <taxon>Sarcocystidae</taxon>
        <taxon>Besnoitia</taxon>
    </lineage>
</organism>
<evidence type="ECO:0000256" key="1">
    <source>
        <dbReference type="ARBA" id="ARBA00004141"/>
    </source>
</evidence>
<comment type="caution">
    <text evidence="7">The sequence shown here is derived from an EMBL/GenBank/DDBJ whole genome shotgun (WGS) entry which is preliminary data.</text>
</comment>
<dbReference type="Proteomes" id="UP000224006">
    <property type="component" value="Chromosome I"/>
</dbReference>